<reference evidence="3" key="2">
    <citation type="submission" date="2017-06" db="EMBL/GenBank/DDBJ databases">
        <title>Complete Genome Sequence of a Lymantria dispar Nucleopolyhedrovirus (LdMNPV) strain from Turkey.</title>
        <authorList>
            <person name="Gencer D."/>
            <person name="Inan C."/>
            <person name="Nalcacioglu R."/>
            <person name="Yin F."/>
            <person name="Zhu Z."/>
            <person name="Wang J."/>
            <person name="Hu Z."/>
            <person name="Arif B.M."/>
            <person name="Demirbag Z."/>
            <person name="Demir I."/>
        </authorList>
    </citation>
    <scope>NUCLEOTIDE SEQUENCE</scope>
    <source>
        <strain evidence="3">T3</strain>
    </source>
</reference>
<proteinExistence type="predicted"/>
<evidence type="ECO:0000313" key="2">
    <source>
        <dbReference type="EMBL" id="AIX47919.1"/>
    </source>
</evidence>
<evidence type="ECO:0000313" key="4">
    <source>
        <dbReference type="EMBL" id="QIT08128.1"/>
    </source>
</evidence>
<keyword evidence="1" id="KW-0812">Transmembrane</keyword>
<organismHost>
    <name type="scientific">Lepidoptera</name>
    <name type="common">moths &amp; butterflies</name>
    <dbReference type="NCBI Taxonomy" id="7088"/>
</organismHost>
<keyword evidence="1" id="KW-0472">Membrane</keyword>
<reference evidence="4" key="3">
    <citation type="submission" date="2019-11" db="EMBL/GenBank/DDBJ databases">
        <title>Strain of Lymantria dispar multiple nucleopolyhedrovirus, used for insecticide preparation.</title>
        <authorList>
            <person name="Kolosov A.V."/>
            <person name="Moiseeva A.A."/>
            <person name="Okhlopkova O.V."/>
            <person name="Safatov A.S."/>
        </authorList>
    </citation>
    <scope>NUCLEOTIDE SEQUENCE</scope>
    <source>
        <strain evidence="4">NSh-07</strain>
    </source>
</reference>
<organism evidence="2">
    <name type="scientific">Lymantria dispar multicapsid nuclear polyhedrosis virus</name>
    <name type="common">LdMNPV</name>
    <dbReference type="NCBI Taxonomy" id="10449"/>
    <lineage>
        <taxon>Viruses</taxon>
        <taxon>Viruses incertae sedis</taxon>
        <taxon>Naldaviricetes</taxon>
        <taxon>Lefavirales</taxon>
        <taxon>Baculoviridae</taxon>
        <taxon>Alphabaculovirus</taxon>
        <taxon>Alphabaculovirus lydisparis</taxon>
    </lineage>
</organism>
<keyword evidence="1" id="KW-1133">Transmembrane helix</keyword>
<evidence type="ECO:0000256" key="1">
    <source>
        <dbReference type="SAM" id="Phobius"/>
    </source>
</evidence>
<dbReference type="EMBL" id="MF311096">
    <property type="protein sequence ID" value="AWJ76694.1"/>
    <property type="molecule type" value="Genomic_DNA"/>
</dbReference>
<feature type="transmembrane region" description="Helical" evidence="1">
    <location>
        <begin position="90"/>
        <end position="113"/>
    </location>
</feature>
<dbReference type="EMBL" id="KM386655">
    <property type="protein sequence ID" value="AIX47919.1"/>
    <property type="molecule type" value="Genomic_DNA"/>
</dbReference>
<accession>A0A0A0YUV8</accession>
<protein>
    <submittedName>
        <fullName evidence="3">Ac68</fullName>
    </submittedName>
    <submittedName>
        <fullName evidence="2">PIF-6</fullName>
    </submittedName>
    <submittedName>
        <fullName evidence="4">Per os infectivity factor 6</fullName>
    </submittedName>
</protein>
<evidence type="ECO:0000313" key="3">
    <source>
        <dbReference type="EMBL" id="AWJ76694.1"/>
    </source>
</evidence>
<name>A0A0A0YUV8_NPVLD</name>
<dbReference type="InterPro" id="IPR008005">
    <property type="entry name" value="PIF6"/>
</dbReference>
<sequence>MSVRWRFLNSDRVEVTPEDRKHAWVDLLAAEMQSVPRYDAFRTNVSRSNFEHFDYKTPIVYEIAERTVLINNEFFNKILNRPRHAATPAVIRPIQIFFAFICCVLLSIVAAYVSDDGRGGGGGGSARAPVTSKTR</sequence>
<dbReference type="Pfam" id="PF05341">
    <property type="entry name" value="PIF6"/>
    <property type="match status" value="1"/>
</dbReference>
<reference evidence="2" key="1">
    <citation type="journal article" date="2015" name="Genome Announc.">
        <title>Complete Genome Sequence of the Strain of Lymantria dispar Multiple Nucleopolyhedrovirus Found in the Gypsy Moth Biopesticide Virin-ENSh.</title>
        <authorList>
            <person name="Harrison R.L."/>
            <person name="Rowley D.L."/>
        </authorList>
    </citation>
    <scope>NUCLEOTIDE SEQUENCE</scope>
    <source>
        <strain evidence="2">3029</strain>
    </source>
</reference>
<gene>
    <name evidence="3" type="ORF">LdMNPV-T3_00079</name>
</gene>
<dbReference type="EMBL" id="MN661137">
    <property type="protein sequence ID" value="QIT08128.1"/>
    <property type="molecule type" value="Genomic_DNA"/>
</dbReference>